<dbReference type="RefSeq" id="WP_330506484.1">
    <property type="nucleotide sequence ID" value="NZ_JAZDUE010000017.1"/>
</dbReference>
<evidence type="ECO:0000313" key="2">
    <source>
        <dbReference type="EMBL" id="MEE4025133.1"/>
    </source>
</evidence>
<evidence type="ECO:0000256" key="1">
    <source>
        <dbReference type="SAM" id="SignalP"/>
    </source>
</evidence>
<organism evidence="2 3">
    <name type="scientific">Gordonia prachuapensis</name>
    <dbReference type="NCBI Taxonomy" id="3115651"/>
    <lineage>
        <taxon>Bacteria</taxon>
        <taxon>Bacillati</taxon>
        <taxon>Actinomycetota</taxon>
        <taxon>Actinomycetes</taxon>
        <taxon>Mycobacteriales</taxon>
        <taxon>Gordoniaceae</taxon>
        <taxon>Gordonia</taxon>
    </lineage>
</organism>
<dbReference type="EMBL" id="JAZDUE010000017">
    <property type="protein sequence ID" value="MEE4025133.1"/>
    <property type="molecule type" value="Genomic_DNA"/>
</dbReference>
<name>A0ABU7MXZ5_9ACTN</name>
<keyword evidence="1" id="KW-0732">Signal</keyword>
<reference evidence="2 3" key="1">
    <citation type="submission" date="2024-01" db="EMBL/GenBank/DDBJ databases">
        <title>Draft genome sequence of Gordonia sp. PKS22-38.</title>
        <authorList>
            <person name="Suphannarot A."/>
            <person name="Mingma R."/>
        </authorList>
    </citation>
    <scope>NUCLEOTIDE SEQUENCE [LARGE SCALE GENOMIC DNA]</scope>
    <source>
        <strain evidence="2 3">PKS22-38</strain>
    </source>
</reference>
<evidence type="ECO:0000313" key="3">
    <source>
        <dbReference type="Proteomes" id="UP001335729"/>
    </source>
</evidence>
<proteinExistence type="predicted"/>
<sequence>MRASIKRAGAAALATVGIAAGSLAGTAPAQAVPGVHNLQMIGGINCYWKGWGPTWDNLPGWRMHRWMGVKNTGSQRMHGVTVTELFGAAKSPNFRNQPARSLNPGQTYIAFDTTWEGCWPSSISGYAIATETEDLLDNWGFWANVRQERGDQSEVTPED</sequence>
<feature type="signal peptide" evidence="1">
    <location>
        <begin position="1"/>
        <end position="31"/>
    </location>
</feature>
<gene>
    <name evidence="2" type="ORF">V1Y59_18765</name>
</gene>
<dbReference type="Proteomes" id="UP001335729">
    <property type="component" value="Unassembled WGS sequence"/>
</dbReference>
<accession>A0ABU7MXZ5</accession>
<comment type="caution">
    <text evidence="2">The sequence shown here is derived from an EMBL/GenBank/DDBJ whole genome shotgun (WGS) entry which is preliminary data.</text>
</comment>
<keyword evidence="3" id="KW-1185">Reference proteome</keyword>
<protein>
    <submittedName>
        <fullName evidence="2">Uncharacterized protein</fullName>
    </submittedName>
</protein>
<feature type="chain" id="PRO_5045570044" evidence="1">
    <location>
        <begin position="32"/>
        <end position="159"/>
    </location>
</feature>